<sequence>MQTQREALNEALDNLRVGTSSAAWLRDHAESEEVRKLARAVHYIGFGAQQIAIALTDRNKTKDL</sequence>
<protein>
    <submittedName>
        <fullName evidence="1">Uncharacterized protein</fullName>
    </submittedName>
</protein>
<evidence type="ECO:0000313" key="1">
    <source>
        <dbReference type="EMBL" id="BBA47747.1"/>
    </source>
</evidence>
<dbReference type="EMBL" id="AP018131">
    <property type="protein sequence ID" value="BBA47747.1"/>
    <property type="molecule type" value="Genomic_DNA"/>
</dbReference>
<dbReference type="AlphaFoldDB" id="A0A286TBZ3"/>
<dbReference type="Proteomes" id="UP000262177">
    <property type="component" value="Chromosome"/>
</dbReference>
<reference evidence="1 2" key="1">
    <citation type="journal article" date="2017" name="Biosci. Biotechnol. Biochem.">
        <title>Identification and characterization of a sulfoglycosidase from Bifidobacterium bifidum implicated in mucin glycan utilization.</title>
        <authorList>
            <person name="Katoh T."/>
            <person name="Maeshibu T."/>
            <person name="Kikkawa K."/>
            <person name="Gotoh A."/>
            <person name="Tomabechi Y."/>
            <person name="Nakamura M."/>
            <person name="Liao W.-H."/>
            <person name="Yamaguchi M."/>
            <person name="Ashida H."/>
            <person name="Yamamoto K."/>
            <person name="Katayama T."/>
        </authorList>
    </citation>
    <scope>NUCLEOTIDE SEQUENCE [LARGE SCALE GENOMIC DNA]</scope>
    <source>
        <strain evidence="1 2">JCM 7004</strain>
    </source>
</reference>
<accession>A0A286TBZ3</accession>
<gene>
    <name evidence="1" type="ORF">BBJK_01051</name>
</gene>
<organism evidence="1 2">
    <name type="scientific">Bifidobacterium bifidum LMG 13195</name>
    <dbReference type="NCBI Taxonomy" id="1207542"/>
    <lineage>
        <taxon>Bacteria</taxon>
        <taxon>Bacillati</taxon>
        <taxon>Actinomycetota</taxon>
        <taxon>Actinomycetes</taxon>
        <taxon>Bifidobacteriales</taxon>
        <taxon>Bifidobacteriaceae</taxon>
        <taxon>Bifidobacterium</taxon>
    </lineage>
</organism>
<evidence type="ECO:0000313" key="2">
    <source>
        <dbReference type="Proteomes" id="UP000262177"/>
    </source>
</evidence>
<proteinExistence type="predicted"/>
<name>A0A286TBZ3_BIFBI</name>